<dbReference type="UniPathway" id="UPA00537">
    <property type="reaction ID" value="UER00595"/>
</dbReference>
<evidence type="ECO:0000313" key="8">
    <source>
        <dbReference type="Proteomes" id="UP000245783"/>
    </source>
</evidence>
<dbReference type="PROSITE" id="PS51733">
    <property type="entry name" value="BPL_LPL_CATALYTIC"/>
    <property type="match status" value="1"/>
</dbReference>
<evidence type="ECO:0000256" key="4">
    <source>
        <dbReference type="ARBA" id="ARBA00015925"/>
    </source>
</evidence>
<dbReference type="EMBL" id="KZ819353">
    <property type="protein sequence ID" value="PWN45871.1"/>
    <property type="molecule type" value="Genomic_DNA"/>
</dbReference>
<protein>
    <recommendedName>
        <fullName evidence="4">Putative lipoate-protein ligase A</fullName>
    </recommendedName>
</protein>
<dbReference type="OrthoDB" id="201621at2759"/>
<dbReference type="InParanoid" id="A0A316WAZ6"/>
<accession>A0A316WAZ6</accession>
<proteinExistence type="inferred from homology"/>
<dbReference type="GO" id="GO:0009249">
    <property type="term" value="P:protein lipoylation"/>
    <property type="evidence" value="ECO:0007669"/>
    <property type="project" value="InterPro"/>
</dbReference>
<comment type="function">
    <text evidence="1">Catalyzes both the ATP-dependent activation of exogenously supplied lipoate to lipoyl-AMP and the transfer of the activated lipoyl onto the lipoyl domains of lipoate-dependent enzymes.</text>
</comment>
<comment type="pathway">
    <text evidence="2">Protein modification; protein lipoylation via exogenous pathway; protein N(6)-(lipoyl)lysine from lipoate: step 2/2.</text>
</comment>
<keyword evidence="8" id="KW-1185">Reference proteome</keyword>
<feature type="domain" description="BPL/LPL catalytic" evidence="6">
    <location>
        <begin position="91"/>
        <end position="336"/>
    </location>
</feature>
<dbReference type="InterPro" id="IPR004562">
    <property type="entry name" value="LipoylTrfase_LipoateP_Ligase"/>
</dbReference>
<feature type="signal peptide" evidence="5">
    <location>
        <begin position="1"/>
        <end position="19"/>
    </location>
</feature>
<comment type="similarity">
    <text evidence="3">Belongs to the LplA family.</text>
</comment>
<dbReference type="FunCoup" id="A0A316WAZ6">
    <property type="interactions" value="225"/>
</dbReference>
<dbReference type="GO" id="GO:0017118">
    <property type="term" value="F:lipoyltransferase activity"/>
    <property type="evidence" value="ECO:0007669"/>
    <property type="project" value="TreeGrafter"/>
</dbReference>
<organism evidence="7 8">
    <name type="scientific">Ceraceosorus guamensis</name>
    <dbReference type="NCBI Taxonomy" id="1522189"/>
    <lineage>
        <taxon>Eukaryota</taxon>
        <taxon>Fungi</taxon>
        <taxon>Dikarya</taxon>
        <taxon>Basidiomycota</taxon>
        <taxon>Ustilaginomycotina</taxon>
        <taxon>Exobasidiomycetes</taxon>
        <taxon>Ceraceosorales</taxon>
        <taxon>Ceraceosoraceae</taxon>
        <taxon>Ceraceosorus</taxon>
    </lineage>
</organism>
<sequence>MRTTANALTFLMRLASSNARHLISTGSGCITHSASPTLPRTSRSRNVHRCSCFSTCVTRKSHRPQAEAYFSRCFSPTFNLSLEEHLFRTRPSHIPVCLIYRNSPCVVLGRNQNPWKELDVLEMRRLGLQWVRRRSGGGAVYHDLGNVNYSFHVDKADFLRSTHSELVVRALNAEPIGLQSPQPGSPSATDFLGTQAGAYVNGRNDICVRVRLGGGSDLSANDGQAGPARPEAGDDESQLQSELLGAERKVSGSAYKLINARAYHHGTMLLSAQLSTLGSSLRPIRGEALQSKGVASVPSPVVNLCAAYPHRAHALDAENFEQGVLKEFERTYGTAKVQHVEEDHPLVQNERFLKGREEMKSWQWTHGQTPEFTHDLRYSNQVSAVVDGALRDVDFTLHLHVKGGLVQQAKFDIQRAPSSMISDTLREMATKFVGVPYDVLASAPRREGGTTRHAADARDPPQAAKALEQEAERSLEALGYTIGDLSQPRRNVLLDSVRWLKSSL</sequence>
<feature type="chain" id="PRO_5016436359" description="Putative lipoate-protein ligase A" evidence="5">
    <location>
        <begin position="20"/>
        <end position="504"/>
    </location>
</feature>
<dbReference type="GO" id="GO:0005739">
    <property type="term" value="C:mitochondrion"/>
    <property type="evidence" value="ECO:0007669"/>
    <property type="project" value="TreeGrafter"/>
</dbReference>
<dbReference type="Gene3D" id="3.30.930.10">
    <property type="entry name" value="Bira Bifunctional Protein, Domain 2"/>
    <property type="match status" value="1"/>
</dbReference>
<dbReference type="STRING" id="1522189.A0A316WAZ6"/>
<evidence type="ECO:0000313" key="7">
    <source>
        <dbReference type="EMBL" id="PWN45871.1"/>
    </source>
</evidence>
<evidence type="ECO:0000256" key="1">
    <source>
        <dbReference type="ARBA" id="ARBA00003253"/>
    </source>
</evidence>
<dbReference type="PANTHER" id="PTHR12561">
    <property type="entry name" value="LIPOATE-PROTEIN LIGASE"/>
    <property type="match status" value="1"/>
</dbReference>
<dbReference type="Proteomes" id="UP000245783">
    <property type="component" value="Unassembled WGS sequence"/>
</dbReference>
<evidence type="ECO:0000256" key="2">
    <source>
        <dbReference type="ARBA" id="ARBA00005085"/>
    </source>
</evidence>
<evidence type="ECO:0000256" key="3">
    <source>
        <dbReference type="ARBA" id="ARBA00008242"/>
    </source>
</evidence>
<dbReference type="InterPro" id="IPR045864">
    <property type="entry name" value="aa-tRNA-synth_II/BPL/LPL"/>
</dbReference>
<evidence type="ECO:0000256" key="5">
    <source>
        <dbReference type="SAM" id="SignalP"/>
    </source>
</evidence>
<name>A0A316WAZ6_9BASI</name>
<dbReference type="GeneID" id="37034019"/>
<keyword evidence="5" id="KW-0732">Signal</keyword>
<dbReference type="AlphaFoldDB" id="A0A316WAZ6"/>
<reference evidence="7 8" key="1">
    <citation type="journal article" date="2018" name="Mol. Biol. Evol.">
        <title>Broad Genomic Sampling Reveals a Smut Pathogenic Ancestry of the Fungal Clade Ustilaginomycotina.</title>
        <authorList>
            <person name="Kijpornyongpan T."/>
            <person name="Mondo S.J."/>
            <person name="Barry K."/>
            <person name="Sandor L."/>
            <person name="Lee J."/>
            <person name="Lipzen A."/>
            <person name="Pangilinan J."/>
            <person name="LaButti K."/>
            <person name="Hainaut M."/>
            <person name="Henrissat B."/>
            <person name="Grigoriev I.V."/>
            <person name="Spatafora J.W."/>
            <person name="Aime M.C."/>
        </authorList>
    </citation>
    <scope>NUCLEOTIDE SEQUENCE [LARGE SCALE GENOMIC DNA]</scope>
    <source>
        <strain evidence="7 8">MCA 4658</strain>
    </source>
</reference>
<dbReference type="InterPro" id="IPR004143">
    <property type="entry name" value="BPL_LPL_catalytic"/>
</dbReference>
<gene>
    <name evidence="7" type="ORF">IE81DRAFT_296890</name>
</gene>
<dbReference type="PANTHER" id="PTHR12561:SF3">
    <property type="entry name" value="LIPOYLTRANSFERASE 1, MITOCHONDRIAL"/>
    <property type="match status" value="1"/>
</dbReference>
<dbReference type="SUPFAM" id="SSF55681">
    <property type="entry name" value="Class II aaRS and biotin synthetases"/>
    <property type="match status" value="1"/>
</dbReference>
<evidence type="ECO:0000259" key="6">
    <source>
        <dbReference type="PROSITE" id="PS51733"/>
    </source>
</evidence>
<dbReference type="CDD" id="cd16443">
    <property type="entry name" value="LplA"/>
    <property type="match status" value="1"/>
</dbReference>
<dbReference type="RefSeq" id="XP_025373031.1">
    <property type="nucleotide sequence ID" value="XM_025512149.1"/>
</dbReference>
<dbReference type="Pfam" id="PF21948">
    <property type="entry name" value="LplA-B_cat"/>
    <property type="match status" value="1"/>
</dbReference>
<dbReference type="Gene3D" id="3.30.390.50">
    <property type="entry name" value="CO dehydrogenase flavoprotein, C-terminal domain"/>
    <property type="match status" value="1"/>
</dbReference>